<keyword evidence="2 12" id="KW-0639">Primosome</keyword>
<dbReference type="SMART" id="SM00400">
    <property type="entry name" value="ZnF_CHCC"/>
    <property type="match status" value="1"/>
</dbReference>
<dbReference type="InterPro" id="IPR036977">
    <property type="entry name" value="DNA_primase_Znf_CHC2"/>
</dbReference>
<keyword evidence="17" id="KW-1185">Reference proteome</keyword>
<dbReference type="Pfam" id="PF13155">
    <property type="entry name" value="Toprim_2"/>
    <property type="match status" value="1"/>
</dbReference>
<dbReference type="InterPro" id="IPR050219">
    <property type="entry name" value="DnaG_primase"/>
</dbReference>
<dbReference type="SUPFAM" id="SSF57783">
    <property type="entry name" value="Zinc beta-ribbon"/>
    <property type="match status" value="1"/>
</dbReference>
<dbReference type="Pfam" id="PF10410">
    <property type="entry name" value="DnaB_bind"/>
    <property type="match status" value="1"/>
</dbReference>
<reference evidence="16 17" key="1">
    <citation type="submission" date="2019-03" db="EMBL/GenBank/DDBJ databases">
        <title>Genomic Encyclopedia of Type Strains, Phase IV (KMG-IV): sequencing the most valuable type-strain genomes for metagenomic binning, comparative biology and taxonomic classification.</title>
        <authorList>
            <person name="Goeker M."/>
        </authorList>
    </citation>
    <scope>NUCLEOTIDE SEQUENCE [LARGE SCALE GENOMIC DNA]</scope>
    <source>
        <strain evidence="16 17">DSM 100013</strain>
    </source>
</reference>
<keyword evidence="11 12" id="KW-0804">Transcription</keyword>
<feature type="domain" description="Toprim" evidence="15">
    <location>
        <begin position="257"/>
        <end position="338"/>
    </location>
</feature>
<evidence type="ECO:0000256" key="7">
    <source>
        <dbReference type="ARBA" id="ARBA00022771"/>
    </source>
</evidence>
<evidence type="ECO:0000259" key="15">
    <source>
        <dbReference type="PROSITE" id="PS50880"/>
    </source>
</evidence>
<dbReference type="Gene3D" id="3.90.980.10">
    <property type="entry name" value="DNA primase, catalytic core, N-terminal domain"/>
    <property type="match status" value="1"/>
</dbReference>
<keyword evidence="7 12" id="KW-0863">Zinc-finger</keyword>
<keyword evidence="5 12" id="KW-0235">DNA replication</keyword>
<keyword evidence="8 12" id="KW-0862">Zinc</keyword>
<evidence type="ECO:0000256" key="12">
    <source>
        <dbReference type="HAMAP-Rule" id="MF_00974"/>
    </source>
</evidence>
<dbReference type="GO" id="GO:0003899">
    <property type="term" value="F:DNA-directed RNA polymerase activity"/>
    <property type="evidence" value="ECO:0007669"/>
    <property type="project" value="UniProtKB-UniRule"/>
</dbReference>
<dbReference type="InterPro" id="IPR006295">
    <property type="entry name" value="DNA_primase_DnaG"/>
</dbReference>
<comment type="domain">
    <text evidence="12">Contains an N-terminal zinc-binding domain, a central core domain that contains the primase activity, and a C-terminal DnaB-binding domain.</text>
</comment>
<evidence type="ECO:0000256" key="13">
    <source>
        <dbReference type="PIRNR" id="PIRNR002811"/>
    </source>
</evidence>
<keyword evidence="3 12" id="KW-0808">Transferase</keyword>
<dbReference type="FunFam" id="3.90.580.10:FF:000001">
    <property type="entry name" value="DNA primase"/>
    <property type="match status" value="1"/>
</dbReference>
<dbReference type="GO" id="GO:0008270">
    <property type="term" value="F:zinc ion binding"/>
    <property type="evidence" value="ECO:0007669"/>
    <property type="project" value="UniProtKB-UniRule"/>
</dbReference>
<dbReference type="InterPro" id="IPR034151">
    <property type="entry name" value="TOPRIM_DnaG_bac"/>
</dbReference>
<dbReference type="PANTHER" id="PTHR30313">
    <property type="entry name" value="DNA PRIMASE"/>
    <property type="match status" value="1"/>
</dbReference>
<dbReference type="GO" id="GO:1990077">
    <property type="term" value="C:primosome complex"/>
    <property type="evidence" value="ECO:0007669"/>
    <property type="project" value="UniProtKB-KW"/>
</dbReference>
<evidence type="ECO:0000256" key="2">
    <source>
        <dbReference type="ARBA" id="ARBA00022515"/>
    </source>
</evidence>
<dbReference type="Gene3D" id="1.10.860.10">
    <property type="entry name" value="DNAb Helicase, Chain A"/>
    <property type="match status" value="1"/>
</dbReference>
<gene>
    <name evidence="12" type="primary">dnaG</name>
    <name evidence="16" type="ORF">EDD79_1001153</name>
</gene>
<evidence type="ECO:0000256" key="14">
    <source>
        <dbReference type="PIRSR" id="PIRSR002811-1"/>
    </source>
</evidence>
<dbReference type="PROSITE" id="PS50880">
    <property type="entry name" value="TOPRIM"/>
    <property type="match status" value="1"/>
</dbReference>
<comment type="subunit">
    <text evidence="12">Monomer. Interacts with DnaB.</text>
</comment>
<evidence type="ECO:0000256" key="9">
    <source>
        <dbReference type="ARBA" id="ARBA00022842"/>
    </source>
</evidence>
<evidence type="ECO:0000256" key="6">
    <source>
        <dbReference type="ARBA" id="ARBA00022723"/>
    </source>
</evidence>
<dbReference type="CDD" id="cd03364">
    <property type="entry name" value="TOPRIM_DnaG_primases"/>
    <property type="match status" value="1"/>
</dbReference>
<evidence type="ECO:0000256" key="8">
    <source>
        <dbReference type="ARBA" id="ARBA00022833"/>
    </source>
</evidence>
<dbReference type="SUPFAM" id="SSF56731">
    <property type="entry name" value="DNA primase core"/>
    <property type="match status" value="1"/>
</dbReference>
<dbReference type="GO" id="GO:0003677">
    <property type="term" value="F:DNA binding"/>
    <property type="evidence" value="ECO:0007669"/>
    <property type="project" value="UniProtKB-KW"/>
</dbReference>
<evidence type="ECO:0000313" key="16">
    <source>
        <dbReference type="EMBL" id="TCQ08066.1"/>
    </source>
</evidence>
<accession>A0A4R2TXU4</accession>
<dbReference type="Gene3D" id="3.90.580.10">
    <property type="entry name" value="Zinc finger, CHC2-type domain"/>
    <property type="match status" value="1"/>
</dbReference>
<dbReference type="NCBIfam" id="TIGR01391">
    <property type="entry name" value="dnaG"/>
    <property type="match status" value="1"/>
</dbReference>
<dbReference type="Gene3D" id="3.40.1360.10">
    <property type="match status" value="1"/>
</dbReference>
<dbReference type="Pfam" id="PF08275">
    <property type="entry name" value="DNAG_N"/>
    <property type="match status" value="1"/>
</dbReference>
<dbReference type="InterPro" id="IPR016136">
    <property type="entry name" value="DNA_helicase_N/primase_C"/>
</dbReference>
<dbReference type="GO" id="GO:0000428">
    <property type="term" value="C:DNA-directed RNA polymerase complex"/>
    <property type="evidence" value="ECO:0007669"/>
    <property type="project" value="UniProtKB-KW"/>
</dbReference>
<dbReference type="InterPro" id="IPR006171">
    <property type="entry name" value="TOPRIM_dom"/>
</dbReference>
<feature type="zinc finger region" description="CHC2-type" evidence="12 14">
    <location>
        <begin position="40"/>
        <end position="64"/>
    </location>
</feature>
<dbReference type="GO" id="GO:0006269">
    <property type="term" value="P:DNA replication, synthesis of primer"/>
    <property type="evidence" value="ECO:0007669"/>
    <property type="project" value="UniProtKB-UniRule"/>
</dbReference>
<dbReference type="PIRSF" id="PIRSF002811">
    <property type="entry name" value="DnaG"/>
    <property type="match status" value="1"/>
</dbReference>
<dbReference type="InterPro" id="IPR019475">
    <property type="entry name" value="DNA_primase_DnaB-bd"/>
</dbReference>
<evidence type="ECO:0000256" key="5">
    <source>
        <dbReference type="ARBA" id="ARBA00022705"/>
    </source>
</evidence>
<protein>
    <recommendedName>
        <fullName evidence="12 13">DNA primase</fullName>
        <ecNumber evidence="12">2.7.7.101</ecNumber>
    </recommendedName>
</protein>
<evidence type="ECO:0000256" key="1">
    <source>
        <dbReference type="ARBA" id="ARBA00022478"/>
    </source>
</evidence>
<dbReference type="SMART" id="SM00493">
    <property type="entry name" value="TOPRIM"/>
    <property type="match status" value="1"/>
</dbReference>
<dbReference type="EMBL" id="SLYC01000001">
    <property type="protein sequence ID" value="TCQ08066.1"/>
    <property type="molecule type" value="Genomic_DNA"/>
</dbReference>
<dbReference type="PANTHER" id="PTHR30313:SF2">
    <property type="entry name" value="DNA PRIMASE"/>
    <property type="match status" value="1"/>
</dbReference>
<organism evidence="16 17">
    <name type="scientific">Serpentinicella alkaliphila</name>
    <dbReference type="NCBI Taxonomy" id="1734049"/>
    <lineage>
        <taxon>Bacteria</taxon>
        <taxon>Bacillati</taxon>
        <taxon>Bacillota</taxon>
        <taxon>Clostridia</taxon>
        <taxon>Peptostreptococcales</taxon>
        <taxon>Natronincolaceae</taxon>
        <taxon>Serpentinicella</taxon>
    </lineage>
</organism>
<keyword evidence="9" id="KW-0460">Magnesium</keyword>
<evidence type="ECO:0000256" key="10">
    <source>
        <dbReference type="ARBA" id="ARBA00023125"/>
    </source>
</evidence>
<dbReference type="InterPro" id="IPR013264">
    <property type="entry name" value="DNAG_N"/>
</dbReference>
<keyword evidence="6 12" id="KW-0479">Metal-binding</keyword>
<dbReference type="HAMAP" id="MF_00974">
    <property type="entry name" value="DNA_primase_DnaG"/>
    <property type="match status" value="1"/>
</dbReference>
<evidence type="ECO:0000256" key="11">
    <source>
        <dbReference type="ARBA" id="ARBA00023163"/>
    </source>
</evidence>
<dbReference type="FunFam" id="3.40.1360.10:FF:000002">
    <property type="entry name" value="DNA primase"/>
    <property type="match status" value="1"/>
</dbReference>
<evidence type="ECO:0000313" key="17">
    <source>
        <dbReference type="Proteomes" id="UP000295504"/>
    </source>
</evidence>
<sequence>MENAFPEHLIDEVKERNEIVDVISSYVHVKSTGHSYKALCPFHNEKTPSFVISRDKQIFKCFGCGEAGDVLNFVMKIENLEFIDAVKFLAERVNMKIETEQLNKQGSEANNRKNKLYEISKVAAKFFYNNLKERGNPALKYLINRGFSIQTISHFGLGYASNSWNLLLEYLTKTGYTEDELEKCGLIVRNKNNGFYDRFRNRVMFPIFDVRGNVVAFGGRVLDDSLPKYLNSPETDIFNKRKILYNLNSARKHVKNNQIIVVEGYTDVISLYQLGIKNTVATLGTSFTKEHGNILKRYCQEVVICFDGDVAGTTATSRGIDLLKEIDINLKVVLLPDKKDPDEYVKQYGKIAFEDLINQAMTLIDYKIHLVKQKYNLNVPEEKIKIGKEVVKIIKEIESSIEKEVYINKICQEIGISIDALNHELYGNKAIFNPNHDKKYSYSNKRNNNKYIESVPIPEQKGHIIAEKQLVKYMLTYPNAIIDIAKKINSDDFLLAEHQAIVEIIYESQDFERIKQNLTEYTDLIKNILETDISHIDMNKALEQYVLNLRRYKLLYELNILQDRQKEISNDINLRKEEVDSKLLEISIKIMDINREVQKLRS</sequence>
<comment type="similarity">
    <text evidence="12 13">Belongs to the DnaG primase family.</text>
</comment>
<keyword evidence="4 12" id="KW-0548">Nucleotidyltransferase</keyword>
<dbReference type="InterPro" id="IPR030846">
    <property type="entry name" value="DnaG_bac"/>
</dbReference>
<keyword evidence="1 12" id="KW-0240">DNA-directed RNA polymerase</keyword>
<comment type="function">
    <text evidence="12 13">RNA polymerase that catalyzes the synthesis of short RNA molecules used as primers for DNA polymerase during DNA replication.</text>
</comment>
<evidence type="ECO:0000256" key="3">
    <source>
        <dbReference type="ARBA" id="ARBA00022679"/>
    </source>
</evidence>
<dbReference type="RefSeq" id="WP_132847237.1">
    <property type="nucleotide sequence ID" value="NZ_CP058648.1"/>
</dbReference>
<dbReference type="InterPro" id="IPR002694">
    <property type="entry name" value="Znf_CHC2"/>
</dbReference>
<name>A0A4R2TXU4_9FIRM</name>
<dbReference type="EC" id="2.7.7.101" evidence="12"/>
<dbReference type="AlphaFoldDB" id="A0A4R2TXU4"/>
<dbReference type="Pfam" id="PF01807">
    <property type="entry name" value="Zn_ribbon_DnaG"/>
    <property type="match status" value="1"/>
</dbReference>
<dbReference type="FunFam" id="3.90.980.10:FF:000001">
    <property type="entry name" value="DNA primase"/>
    <property type="match status" value="1"/>
</dbReference>
<comment type="cofactor">
    <cofactor evidence="12 13 14">
        <name>Zn(2+)</name>
        <dbReference type="ChEBI" id="CHEBI:29105"/>
    </cofactor>
    <text evidence="12 13 14">Binds 1 zinc ion per monomer.</text>
</comment>
<evidence type="ECO:0000256" key="4">
    <source>
        <dbReference type="ARBA" id="ARBA00022695"/>
    </source>
</evidence>
<dbReference type="GO" id="GO:0005737">
    <property type="term" value="C:cytoplasm"/>
    <property type="evidence" value="ECO:0007669"/>
    <property type="project" value="TreeGrafter"/>
</dbReference>
<comment type="caution">
    <text evidence="16">The sequence shown here is derived from an EMBL/GenBank/DDBJ whole genome shotgun (WGS) entry which is preliminary data.</text>
</comment>
<keyword evidence="10 12" id="KW-0238">DNA-binding</keyword>
<comment type="catalytic activity">
    <reaction evidence="12">
        <text>ssDNA + n NTP = ssDNA/pppN(pN)n-1 hybrid + (n-1) diphosphate.</text>
        <dbReference type="EC" id="2.7.7.101"/>
    </reaction>
</comment>
<dbReference type="InterPro" id="IPR037068">
    <property type="entry name" value="DNA_primase_core_N_sf"/>
</dbReference>
<dbReference type="Proteomes" id="UP000295504">
    <property type="component" value="Unassembled WGS sequence"/>
</dbReference>
<dbReference type="OrthoDB" id="9803773at2"/>
<proteinExistence type="inferred from homology"/>